<feature type="non-terminal residue" evidence="1">
    <location>
        <position position="1"/>
    </location>
</feature>
<organism evidence="1 2">
    <name type="scientific">Trachymyrmex septentrionalis</name>
    <dbReference type="NCBI Taxonomy" id="34720"/>
    <lineage>
        <taxon>Eukaryota</taxon>
        <taxon>Metazoa</taxon>
        <taxon>Ecdysozoa</taxon>
        <taxon>Arthropoda</taxon>
        <taxon>Hexapoda</taxon>
        <taxon>Insecta</taxon>
        <taxon>Pterygota</taxon>
        <taxon>Neoptera</taxon>
        <taxon>Endopterygota</taxon>
        <taxon>Hymenoptera</taxon>
        <taxon>Apocrita</taxon>
        <taxon>Aculeata</taxon>
        <taxon>Formicoidea</taxon>
        <taxon>Formicidae</taxon>
        <taxon>Myrmicinae</taxon>
        <taxon>Trachymyrmex</taxon>
    </lineage>
</organism>
<evidence type="ECO:0000313" key="1">
    <source>
        <dbReference type="EMBL" id="KYN36269.1"/>
    </source>
</evidence>
<reference evidence="1 2" key="1">
    <citation type="submission" date="2016-03" db="EMBL/GenBank/DDBJ databases">
        <title>Trachymyrmex septentrionalis WGS genome.</title>
        <authorList>
            <person name="Nygaard S."/>
            <person name="Hu H."/>
            <person name="Boomsma J."/>
            <person name="Zhang G."/>
        </authorList>
    </citation>
    <scope>NUCLEOTIDE SEQUENCE [LARGE SCALE GENOMIC DNA]</scope>
    <source>
        <strain evidence="1">Tsep2-gDNA-1</strain>
        <tissue evidence="1">Whole body</tissue>
    </source>
</reference>
<accession>A0A195F885</accession>
<sequence>KIANLRVQTLWLILKTKSLQAIGHGMLSSRWISTGGDTTRRRRRKRERSRLFNIEICNRCSLPSAAHYRMTKISRNLVGAASHQLTCQYTGV</sequence>
<protein>
    <submittedName>
        <fullName evidence="1">Uncharacterized protein</fullName>
    </submittedName>
</protein>
<evidence type="ECO:0000313" key="2">
    <source>
        <dbReference type="Proteomes" id="UP000078541"/>
    </source>
</evidence>
<dbReference type="Proteomes" id="UP000078541">
    <property type="component" value="Unassembled WGS sequence"/>
</dbReference>
<dbReference type="EMBL" id="KQ981744">
    <property type="protein sequence ID" value="KYN36269.1"/>
    <property type="molecule type" value="Genomic_DNA"/>
</dbReference>
<dbReference type="AlphaFoldDB" id="A0A195F885"/>
<name>A0A195F885_9HYME</name>
<proteinExistence type="predicted"/>
<keyword evidence="2" id="KW-1185">Reference proteome</keyword>
<gene>
    <name evidence="1" type="ORF">ALC56_09229</name>
</gene>